<comment type="caution">
    <text evidence="2">The sequence shown here is derived from an EMBL/GenBank/DDBJ whole genome shotgun (WGS) entry which is preliminary data.</text>
</comment>
<feature type="compositionally biased region" description="Basic and acidic residues" evidence="1">
    <location>
        <begin position="139"/>
        <end position="152"/>
    </location>
</feature>
<evidence type="ECO:0000256" key="1">
    <source>
        <dbReference type="SAM" id="MobiDB-lite"/>
    </source>
</evidence>
<feature type="region of interest" description="Disordered" evidence="1">
    <location>
        <begin position="384"/>
        <end position="417"/>
    </location>
</feature>
<dbReference type="Proteomes" id="UP000479691">
    <property type="component" value="Unassembled WGS sequence"/>
</dbReference>
<reference evidence="2 3" key="1">
    <citation type="submission" date="2019-06" db="EMBL/GenBank/DDBJ databases">
        <authorList>
            <person name="Palmer J.M."/>
        </authorList>
    </citation>
    <scope>NUCLEOTIDE SEQUENCE [LARGE SCALE GENOMIC DNA]</scope>
    <source>
        <strain evidence="2 3">TWF788</strain>
    </source>
</reference>
<dbReference type="AlphaFoldDB" id="A0A7C8PAI9"/>
<evidence type="ECO:0000313" key="2">
    <source>
        <dbReference type="EMBL" id="KAF3161229.1"/>
    </source>
</evidence>
<protein>
    <submittedName>
        <fullName evidence="2">Uncharacterized protein</fullName>
    </submittedName>
</protein>
<feature type="region of interest" description="Disordered" evidence="1">
    <location>
        <begin position="1"/>
        <end position="41"/>
    </location>
</feature>
<evidence type="ECO:0000313" key="3">
    <source>
        <dbReference type="Proteomes" id="UP000479691"/>
    </source>
</evidence>
<sequence length="461" mass="51700">MASNNTTTLPAGNESPTSLGHEIPAQSPDLEPLQLPNPQSPANIPTTVQTLRRIFQDNSLSHEEQDAFAESILAIIRKLPSNPRTYQPIDFEEELENIILEWVDRAMMEPQAGISSIRDDWSGQQGGIRMEIPTANGADENKDNEVVEVSEREMEEDDEYEEGEGNEEDGDFDDDEENTVSENNDLEEGEGEGEGEEGGGESESSSIEDHFLIREYPEMQVELAWHQALSRDILPEHFALFKHCITERIRCCSGDEKEVLYEILTESQIAWLTEPIPENSRIKIPEKEQVWVVIWSVLKFARLLLRAGGGVIQDNTRINEYVAIIVGVWWLVRGEPFEYISKAQRGGPEVYMGAEGWTMSEEPWADMVLSESLGGSFEEVRERAKARKEAGRATEGGEADPTKPSHTEADPDIMSAREDLIRGILEEALMSTTRGLSVWSESVEPQWQRSQAGKPRAGAEE</sequence>
<feature type="compositionally biased region" description="Polar residues" evidence="1">
    <location>
        <begin position="1"/>
        <end position="18"/>
    </location>
</feature>
<accession>A0A7C8PAI9</accession>
<feature type="region of interest" description="Disordered" evidence="1">
    <location>
        <begin position="435"/>
        <end position="461"/>
    </location>
</feature>
<organism evidence="2 3">
    <name type="scientific">Orbilia oligospora</name>
    <name type="common">Nematode-trapping fungus</name>
    <name type="synonym">Arthrobotrys oligospora</name>
    <dbReference type="NCBI Taxonomy" id="2813651"/>
    <lineage>
        <taxon>Eukaryota</taxon>
        <taxon>Fungi</taxon>
        <taxon>Dikarya</taxon>
        <taxon>Ascomycota</taxon>
        <taxon>Pezizomycotina</taxon>
        <taxon>Orbiliomycetes</taxon>
        <taxon>Orbiliales</taxon>
        <taxon>Orbiliaceae</taxon>
        <taxon>Orbilia</taxon>
    </lineage>
</organism>
<feature type="compositionally biased region" description="Basic and acidic residues" evidence="1">
    <location>
        <begin position="400"/>
        <end position="417"/>
    </location>
</feature>
<feature type="region of interest" description="Disordered" evidence="1">
    <location>
        <begin position="114"/>
        <end position="207"/>
    </location>
</feature>
<dbReference type="EMBL" id="JAABOE010000150">
    <property type="protein sequence ID" value="KAF3161229.1"/>
    <property type="molecule type" value="Genomic_DNA"/>
</dbReference>
<feature type="compositionally biased region" description="Polar residues" evidence="1">
    <location>
        <begin position="435"/>
        <end position="451"/>
    </location>
</feature>
<name>A0A7C8PAI9_ORBOL</name>
<proteinExistence type="predicted"/>
<feature type="compositionally biased region" description="Acidic residues" evidence="1">
    <location>
        <begin position="153"/>
        <end position="200"/>
    </location>
</feature>
<gene>
    <name evidence="2" type="ORF">TWF788_002710</name>
</gene>